<keyword evidence="2 6" id="KW-0349">Heme</keyword>
<dbReference type="Gene3D" id="1.10.760.10">
    <property type="entry name" value="Cytochrome c-like domain"/>
    <property type="match status" value="1"/>
</dbReference>
<keyword evidence="4" id="KW-0249">Electron transport</keyword>
<dbReference type="InterPro" id="IPR008168">
    <property type="entry name" value="Cyt_C_IC"/>
</dbReference>
<dbReference type="Proteomes" id="UP000243793">
    <property type="component" value="Chromosome"/>
</dbReference>
<accession>A0A1Y0CWY4</accession>
<keyword evidence="1" id="KW-0813">Transport</keyword>
<dbReference type="KEGG" id="ocm:CBP12_03895"/>
<evidence type="ECO:0000256" key="7">
    <source>
        <dbReference type="SAM" id="Phobius"/>
    </source>
</evidence>
<dbReference type="InterPro" id="IPR036909">
    <property type="entry name" value="Cyt_c-like_dom_sf"/>
</dbReference>
<evidence type="ECO:0000256" key="3">
    <source>
        <dbReference type="ARBA" id="ARBA00022723"/>
    </source>
</evidence>
<evidence type="ECO:0000256" key="4">
    <source>
        <dbReference type="ARBA" id="ARBA00022982"/>
    </source>
</evidence>
<evidence type="ECO:0000259" key="8">
    <source>
        <dbReference type="PROSITE" id="PS51007"/>
    </source>
</evidence>
<keyword evidence="7" id="KW-0812">Transmembrane</keyword>
<dbReference type="GO" id="GO:0020037">
    <property type="term" value="F:heme binding"/>
    <property type="evidence" value="ECO:0007669"/>
    <property type="project" value="InterPro"/>
</dbReference>
<dbReference type="Pfam" id="PF00034">
    <property type="entry name" value="Cytochrom_C"/>
    <property type="match status" value="1"/>
</dbReference>
<dbReference type="SUPFAM" id="SSF46626">
    <property type="entry name" value="Cytochrome c"/>
    <property type="match status" value="1"/>
</dbReference>
<evidence type="ECO:0000256" key="5">
    <source>
        <dbReference type="ARBA" id="ARBA00023004"/>
    </source>
</evidence>
<gene>
    <name evidence="9" type="ORF">CBP12_03895</name>
</gene>
<protein>
    <recommendedName>
        <fullName evidence="8">Cytochrome c domain-containing protein</fullName>
    </recommendedName>
</protein>
<dbReference type="GO" id="GO:0005506">
    <property type="term" value="F:iron ion binding"/>
    <property type="evidence" value="ECO:0007669"/>
    <property type="project" value="InterPro"/>
</dbReference>
<dbReference type="PROSITE" id="PS51007">
    <property type="entry name" value="CYTC"/>
    <property type="match status" value="1"/>
</dbReference>
<organism evidence="9 10">
    <name type="scientific">Oceanisphaera avium</name>
    <dbReference type="NCBI Taxonomy" id="1903694"/>
    <lineage>
        <taxon>Bacteria</taxon>
        <taxon>Pseudomonadati</taxon>
        <taxon>Pseudomonadota</taxon>
        <taxon>Gammaproteobacteria</taxon>
        <taxon>Aeromonadales</taxon>
        <taxon>Aeromonadaceae</taxon>
        <taxon>Oceanisphaera</taxon>
    </lineage>
</organism>
<evidence type="ECO:0000256" key="2">
    <source>
        <dbReference type="ARBA" id="ARBA00022617"/>
    </source>
</evidence>
<dbReference type="GO" id="GO:0009055">
    <property type="term" value="F:electron transfer activity"/>
    <property type="evidence" value="ECO:0007669"/>
    <property type="project" value="InterPro"/>
</dbReference>
<feature type="domain" description="Cytochrome c" evidence="8">
    <location>
        <begin position="69"/>
        <end position="159"/>
    </location>
</feature>
<sequence length="196" mass="20535">MSQDEHRAQRREAPEPEEGARGVPKLVIVWIVCLIVWGVGYYAWQIGKPMLGGDSRSVPVVAETGADAGGGPDGGAIYSANCSACHQATGMGIPGAFPPLAGSEWLLADPAIAVSIVHDGLQGAIEVAGTSYAGVMPNFSATLSNEEIAAVLSHVRSEWGNDGSAVEPALVDEHVERFGERGPWSEEELVETFGKP</sequence>
<dbReference type="AlphaFoldDB" id="A0A1Y0CWY4"/>
<proteinExistence type="predicted"/>
<feature type="transmembrane region" description="Helical" evidence="7">
    <location>
        <begin position="26"/>
        <end position="44"/>
    </location>
</feature>
<dbReference type="InterPro" id="IPR051459">
    <property type="entry name" value="Cytochrome_c-type_DH"/>
</dbReference>
<name>A0A1Y0CWY4_9GAMM</name>
<keyword evidence="3 6" id="KW-0479">Metal-binding</keyword>
<dbReference type="OrthoDB" id="9781261at2"/>
<dbReference type="PANTHER" id="PTHR35008:SF8">
    <property type="entry name" value="ALCOHOL DEHYDROGENASE CYTOCHROME C SUBUNIT"/>
    <property type="match status" value="1"/>
</dbReference>
<keyword evidence="7" id="KW-0472">Membrane</keyword>
<keyword evidence="10" id="KW-1185">Reference proteome</keyword>
<keyword evidence="5 6" id="KW-0408">Iron</keyword>
<evidence type="ECO:0000256" key="6">
    <source>
        <dbReference type="PROSITE-ProRule" id="PRU00433"/>
    </source>
</evidence>
<dbReference type="EMBL" id="CP021376">
    <property type="protein sequence ID" value="ART79397.1"/>
    <property type="molecule type" value="Genomic_DNA"/>
</dbReference>
<evidence type="ECO:0000313" key="9">
    <source>
        <dbReference type="EMBL" id="ART79397.1"/>
    </source>
</evidence>
<evidence type="ECO:0000313" key="10">
    <source>
        <dbReference type="Proteomes" id="UP000243793"/>
    </source>
</evidence>
<dbReference type="PRINTS" id="PR00605">
    <property type="entry name" value="CYTCHROMECIC"/>
</dbReference>
<dbReference type="PANTHER" id="PTHR35008">
    <property type="entry name" value="BLL4482 PROTEIN-RELATED"/>
    <property type="match status" value="1"/>
</dbReference>
<evidence type="ECO:0000256" key="1">
    <source>
        <dbReference type="ARBA" id="ARBA00022448"/>
    </source>
</evidence>
<keyword evidence="7" id="KW-1133">Transmembrane helix</keyword>
<reference evidence="10" key="1">
    <citation type="submission" date="2017-05" db="EMBL/GenBank/DDBJ databases">
        <authorList>
            <person name="Sung H."/>
        </authorList>
    </citation>
    <scope>NUCLEOTIDE SEQUENCE [LARGE SCALE GENOMIC DNA]</scope>
    <source>
        <strain evidence="10">AMac2203</strain>
    </source>
</reference>
<dbReference type="InterPro" id="IPR009056">
    <property type="entry name" value="Cyt_c-like_dom"/>
</dbReference>